<dbReference type="Proteomes" id="UP000800040">
    <property type="component" value="Unassembled WGS sequence"/>
</dbReference>
<dbReference type="AlphaFoldDB" id="A0A6A5K137"/>
<dbReference type="PANTHER" id="PTHR38886">
    <property type="entry name" value="SESA DOMAIN-CONTAINING PROTEIN"/>
    <property type="match status" value="1"/>
</dbReference>
<keyword evidence="2" id="KW-1185">Reference proteome</keyword>
<feature type="non-terminal residue" evidence="1">
    <location>
        <position position="173"/>
    </location>
</feature>
<evidence type="ECO:0008006" key="3">
    <source>
        <dbReference type="Google" id="ProtNLM"/>
    </source>
</evidence>
<sequence>MPITFGSVGDIIAVCVLVKECADALSETNGSTAQYRGVVRELTVLEKALLEVAVLSRTHATTPELISIFANAKTTVARFRAEVVAYSVSIDQILAAATMHTVKAQGDRLDARIQSLQQDYTLAFDRQDDLLKEIRSRLDEVDSRISASSSLIIKAVKKARKTWFLQLGQELKA</sequence>
<evidence type="ECO:0000313" key="1">
    <source>
        <dbReference type="EMBL" id="KAF1830461.1"/>
    </source>
</evidence>
<dbReference type="OrthoDB" id="3045089at2759"/>
<dbReference type="EMBL" id="ML975395">
    <property type="protein sequence ID" value="KAF1830461.1"/>
    <property type="molecule type" value="Genomic_DNA"/>
</dbReference>
<protein>
    <recommendedName>
        <fullName evidence="3">Fungal N-terminal domain-containing protein</fullName>
    </recommendedName>
</protein>
<name>A0A6A5K137_9PLEO</name>
<gene>
    <name evidence="1" type="ORF">BDW02DRAFT_465783</name>
</gene>
<dbReference type="PANTHER" id="PTHR38886:SF1">
    <property type="entry name" value="NACHT-NTPASE AND P-LOOP NTPASES N-TERMINAL DOMAIN-CONTAINING PROTEIN"/>
    <property type="match status" value="1"/>
</dbReference>
<organism evidence="1 2">
    <name type="scientific">Decorospora gaudefroyi</name>
    <dbReference type="NCBI Taxonomy" id="184978"/>
    <lineage>
        <taxon>Eukaryota</taxon>
        <taxon>Fungi</taxon>
        <taxon>Dikarya</taxon>
        <taxon>Ascomycota</taxon>
        <taxon>Pezizomycotina</taxon>
        <taxon>Dothideomycetes</taxon>
        <taxon>Pleosporomycetidae</taxon>
        <taxon>Pleosporales</taxon>
        <taxon>Pleosporineae</taxon>
        <taxon>Pleosporaceae</taxon>
        <taxon>Decorospora</taxon>
    </lineage>
</organism>
<accession>A0A6A5K137</accession>
<evidence type="ECO:0000313" key="2">
    <source>
        <dbReference type="Proteomes" id="UP000800040"/>
    </source>
</evidence>
<proteinExistence type="predicted"/>
<reference evidence="1" key="1">
    <citation type="submission" date="2020-01" db="EMBL/GenBank/DDBJ databases">
        <authorList>
            <consortium name="DOE Joint Genome Institute"/>
            <person name="Haridas S."/>
            <person name="Albert R."/>
            <person name="Binder M."/>
            <person name="Bloem J."/>
            <person name="Labutti K."/>
            <person name="Salamov A."/>
            <person name="Andreopoulos B."/>
            <person name="Baker S.E."/>
            <person name="Barry K."/>
            <person name="Bills G."/>
            <person name="Bluhm B.H."/>
            <person name="Cannon C."/>
            <person name="Castanera R."/>
            <person name="Culley D.E."/>
            <person name="Daum C."/>
            <person name="Ezra D."/>
            <person name="Gonzalez J.B."/>
            <person name="Henrissat B."/>
            <person name="Kuo A."/>
            <person name="Liang C."/>
            <person name="Lipzen A."/>
            <person name="Lutzoni F."/>
            <person name="Magnuson J."/>
            <person name="Mondo S."/>
            <person name="Nolan M."/>
            <person name="Ohm R."/>
            <person name="Pangilinan J."/>
            <person name="Park H.-J."/>
            <person name="Ramirez L."/>
            <person name="Alfaro M."/>
            <person name="Sun H."/>
            <person name="Tritt A."/>
            <person name="Yoshinaga Y."/>
            <person name="Zwiers L.-H."/>
            <person name="Turgeon B.G."/>
            <person name="Goodwin S.B."/>
            <person name="Spatafora J.W."/>
            <person name="Crous P.W."/>
            <person name="Grigoriev I.V."/>
        </authorList>
    </citation>
    <scope>NUCLEOTIDE SEQUENCE</scope>
    <source>
        <strain evidence="1">P77</strain>
    </source>
</reference>